<accession>A0A9W6ZLW9</accession>
<proteinExistence type="predicted"/>
<keyword evidence="5" id="KW-0067">ATP-binding</keyword>
<dbReference type="Pfam" id="PF00270">
    <property type="entry name" value="DEAD"/>
    <property type="match status" value="1"/>
</dbReference>
<comment type="caution">
    <text evidence="12">The sequence shown here is derived from an EMBL/GenBank/DDBJ whole genome shotgun (WGS) entry which is preliminary data.</text>
</comment>
<dbReference type="EMBL" id="BRXZ01002097">
    <property type="protein sequence ID" value="GMH54416.1"/>
    <property type="molecule type" value="Genomic_DNA"/>
</dbReference>
<name>A0A9W6ZLW9_9STRA</name>
<feature type="domain" description="Helicase C-terminal" evidence="10">
    <location>
        <begin position="554"/>
        <end position="720"/>
    </location>
</feature>
<evidence type="ECO:0000256" key="6">
    <source>
        <dbReference type="PROSITE-ProRule" id="PRU00552"/>
    </source>
</evidence>
<keyword evidence="7" id="KW-0175">Coiled coil</keyword>
<evidence type="ECO:0000313" key="12">
    <source>
        <dbReference type="EMBL" id="GMH54416.1"/>
    </source>
</evidence>
<organism evidence="12 13">
    <name type="scientific">Triparma retinervis</name>
    <dbReference type="NCBI Taxonomy" id="2557542"/>
    <lineage>
        <taxon>Eukaryota</taxon>
        <taxon>Sar</taxon>
        <taxon>Stramenopiles</taxon>
        <taxon>Ochrophyta</taxon>
        <taxon>Bolidophyceae</taxon>
        <taxon>Parmales</taxon>
        <taxon>Triparmaceae</taxon>
        <taxon>Triparma</taxon>
    </lineage>
</organism>
<evidence type="ECO:0000259" key="9">
    <source>
        <dbReference type="PROSITE" id="PS51192"/>
    </source>
</evidence>
<dbReference type="InterPro" id="IPR027417">
    <property type="entry name" value="P-loop_NTPase"/>
</dbReference>
<dbReference type="SMART" id="SM00487">
    <property type="entry name" value="DEXDc"/>
    <property type="match status" value="1"/>
</dbReference>
<keyword evidence="2" id="KW-0547">Nucleotide-binding</keyword>
<keyword evidence="3" id="KW-0378">Hydrolase</keyword>
<feature type="coiled-coil region" evidence="7">
    <location>
        <begin position="164"/>
        <end position="230"/>
    </location>
</feature>
<feature type="region of interest" description="Disordered" evidence="8">
    <location>
        <begin position="140"/>
        <end position="162"/>
    </location>
</feature>
<feature type="region of interest" description="Disordered" evidence="8">
    <location>
        <begin position="835"/>
        <end position="855"/>
    </location>
</feature>
<evidence type="ECO:0000256" key="3">
    <source>
        <dbReference type="ARBA" id="ARBA00022801"/>
    </source>
</evidence>
<reference evidence="12" key="1">
    <citation type="submission" date="2022-07" db="EMBL/GenBank/DDBJ databases">
        <title>Genome analysis of Parmales, a sister group of diatoms, reveals the evolutionary specialization of diatoms from phago-mixotrophs to photoautotrophs.</title>
        <authorList>
            <person name="Ban H."/>
            <person name="Sato S."/>
            <person name="Yoshikawa S."/>
            <person name="Kazumasa Y."/>
            <person name="Nakamura Y."/>
            <person name="Ichinomiya M."/>
            <person name="Saitoh K."/>
            <person name="Sato N."/>
            <person name="Blanc-Mathieu R."/>
            <person name="Endo H."/>
            <person name="Kuwata A."/>
            <person name="Ogata H."/>
        </authorList>
    </citation>
    <scope>NUCLEOTIDE SEQUENCE</scope>
</reference>
<gene>
    <name evidence="12" type="ORF">TrRE_jg7940</name>
</gene>
<dbReference type="InterPro" id="IPR011545">
    <property type="entry name" value="DEAD/DEAH_box_helicase_dom"/>
</dbReference>
<dbReference type="PROSITE" id="PS00039">
    <property type="entry name" value="DEAD_ATP_HELICASE"/>
    <property type="match status" value="1"/>
</dbReference>
<evidence type="ECO:0000259" key="11">
    <source>
        <dbReference type="PROSITE" id="PS51195"/>
    </source>
</evidence>
<feature type="region of interest" description="Disordered" evidence="8">
    <location>
        <begin position="1"/>
        <end position="127"/>
    </location>
</feature>
<dbReference type="GO" id="GO:0005524">
    <property type="term" value="F:ATP binding"/>
    <property type="evidence" value="ECO:0007669"/>
    <property type="project" value="UniProtKB-KW"/>
</dbReference>
<evidence type="ECO:0000256" key="2">
    <source>
        <dbReference type="ARBA" id="ARBA00022741"/>
    </source>
</evidence>
<evidence type="ECO:0000256" key="1">
    <source>
        <dbReference type="ARBA" id="ARBA00012552"/>
    </source>
</evidence>
<feature type="domain" description="Helicase ATP-binding" evidence="9">
    <location>
        <begin position="364"/>
        <end position="543"/>
    </location>
</feature>
<dbReference type="InterPro" id="IPR014014">
    <property type="entry name" value="RNA_helicase_DEAD_Q_motif"/>
</dbReference>
<dbReference type="PROSITE" id="PS51194">
    <property type="entry name" value="HELICASE_CTER"/>
    <property type="match status" value="1"/>
</dbReference>
<dbReference type="InterPro" id="IPR000629">
    <property type="entry name" value="RNA-helicase_DEAD-box_CS"/>
</dbReference>
<dbReference type="OrthoDB" id="196131at2759"/>
<feature type="compositionally biased region" description="Polar residues" evidence="8">
    <location>
        <begin position="835"/>
        <end position="850"/>
    </location>
</feature>
<dbReference type="Gene3D" id="3.40.50.300">
    <property type="entry name" value="P-loop containing nucleotide triphosphate hydrolases"/>
    <property type="match status" value="2"/>
</dbReference>
<dbReference type="SMART" id="SM00490">
    <property type="entry name" value="HELICc"/>
    <property type="match status" value="1"/>
</dbReference>
<feature type="compositionally biased region" description="Acidic residues" evidence="8">
    <location>
        <begin position="104"/>
        <end position="122"/>
    </location>
</feature>
<evidence type="ECO:0000259" key="10">
    <source>
        <dbReference type="PROSITE" id="PS51194"/>
    </source>
</evidence>
<evidence type="ECO:0000256" key="5">
    <source>
        <dbReference type="ARBA" id="ARBA00022840"/>
    </source>
</evidence>
<sequence>MPTKAERLAAWKAKKAAAASAGPSSSPQAAPPVAKGGDPVSTSTKLSKPLSLKVGTKRKAGAAKTSRSSLPSKKINAAFADSDDEDDSDNAASGKGADSRPSFFDEEDDGDGGSAMEVDDDGKDALDAYMMTTLDKSELVEQDTSAIGSKSTLPPPPTTTSITLDEVMKESETINEDLDEKQASTLLKVLTGEDASDPSSSADLPEADQAAAVIEDLKKKAAEAAKAREQRVEIGRLFGSDDGPEESERLLELYEQDGLSRNAEKVMINKKKFIADVDHASIDYIKVAKNLYVPKEKLRIGKNGLNKEEVQEMRRKIDVKVRGAGVIPVPVSTFEDSGLSPRVLDILSVRMKITQPFPIQAQCLPCIMSGRDVIGIAKTGSGKTLAFVLPLLRHIMSQPPLEAGESGPIGLILAPARELALQIAEVAKRFCKHLNLKSSCVYGGGAVAEQIGELKRGAEIVVATPGRLIDILTMQAGKVLSLQRVSYVVMDEADRMYDMGFEPQISSILKAVRPDRQICLFSATFPKSVEALARGSLKYPVEIMVGGRSVASDTIEQFAEVVEEKNKFRRLLQLLGLWVERGKIIVFVDTQTKCDSLFQELVRSGYPCLSLHGGKEQEERDETISDFRDTQSTFSVLVATSVAGRGLDVPTCRLVVNYSAPNHLEDYVHRVGRTGRAGRNGTAYTLVNDEDEAAYSKIVIKALSDAGWKKNVPAELRKVADSFDEKVKKGEARSANRGYGGRGFTYDGNEMNEKQKLEKIEKRQAMVDAGMIAEDEGVEDAGADVKDKRGNAQDQESGSGEGEGTGKAAMTGHQILENAAKAAKQASMAVSVTAESSSPKATGGTSTSSAAPVDAAQAAAIKKAQAIAAKLGTSSANLMKLPGMENKLLGKALTSGGGGGGAPP</sequence>
<dbReference type="InterPro" id="IPR001650">
    <property type="entry name" value="Helicase_C-like"/>
</dbReference>
<dbReference type="SUPFAM" id="SSF52540">
    <property type="entry name" value="P-loop containing nucleoside triphosphate hydrolases"/>
    <property type="match status" value="1"/>
</dbReference>
<feature type="region of interest" description="Disordered" evidence="8">
    <location>
        <begin position="783"/>
        <end position="808"/>
    </location>
</feature>
<dbReference type="InterPro" id="IPR014001">
    <property type="entry name" value="Helicase_ATP-bd"/>
</dbReference>
<dbReference type="PROSITE" id="PS51192">
    <property type="entry name" value="HELICASE_ATP_BIND_1"/>
    <property type="match status" value="1"/>
</dbReference>
<keyword evidence="4" id="KW-0347">Helicase</keyword>
<keyword evidence="13" id="KW-1185">Reference proteome</keyword>
<dbReference type="Pfam" id="PF00271">
    <property type="entry name" value="Helicase_C"/>
    <property type="match status" value="1"/>
</dbReference>
<dbReference type="FunFam" id="3.40.50.300:FF:000079">
    <property type="entry name" value="probable ATP-dependent RNA helicase DDX17"/>
    <property type="match status" value="1"/>
</dbReference>
<feature type="short sequence motif" description="Q motif" evidence="6">
    <location>
        <begin position="332"/>
        <end position="361"/>
    </location>
</feature>
<protein>
    <recommendedName>
        <fullName evidence="1">RNA helicase</fullName>
        <ecNumber evidence="1">3.6.4.13</ecNumber>
    </recommendedName>
</protein>
<feature type="non-terminal residue" evidence="12">
    <location>
        <position position="1"/>
    </location>
</feature>
<dbReference type="PANTHER" id="PTHR47958">
    <property type="entry name" value="ATP-DEPENDENT RNA HELICASE DBP3"/>
    <property type="match status" value="1"/>
</dbReference>
<dbReference type="GO" id="GO:0016787">
    <property type="term" value="F:hydrolase activity"/>
    <property type="evidence" value="ECO:0007669"/>
    <property type="project" value="UniProtKB-KW"/>
</dbReference>
<dbReference type="Proteomes" id="UP001165082">
    <property type="component" value="Unassembled WGS sequence"/>
</dbReference>
<dbReference type="GO" id="GO:0003676">
    <property type="term" value="F:nucleic acid binding"/>
    <property type="evidence" value="ECO:0007669"/>
    <property type="project" value="InterPro"/>
</dbReference>
<dbReference type="CDD" id="cd18787">
    <property type="entry name" value="SF2_C_DEAD"/>
    <property type="match status" value="1"/>
</dbReference>
<evidence type="ECO:0000256" key="7">
    <source>
        <dbReference type="SAM" id="Coils"/>
    </source>
</evidence>
<feature type="compositionally biased region" description="Polar residues" evidence="8">
    <location>
        <begin position="142"/>
        <end position="151"/>
    </location>
</feature>
<dbReference type="AlphaFoldDB" id="A0A9W6ZLW9"/>
<dbReference type="GO" id="GO:0003724">
    <property type="term" value="F:RNA helicase activity"/>
    <property type="evidence" value="ECO:0007669"/>
    <property type="project" value="UniProtKB-EC"/>
</dbReference>
<evidence type="ECO:0000313" key="13">
    <source>
        <dbReference type="Proteomes" id="UP001165082"/>
    </source>
</evidence>
<dbReference type="PROSITE" id="PS51195">
    <property type="entry name" value="Q_MOTIF"/>
    <property type="match status" value="1"/>
</dbReference>
<feature type="domain" description="DEAD-box RNA helicase Q" evidence="11">
    <location>
        <begin position="332"/>
        <end position="361"/>
    </location>
</feature>
<evidence type="ECO:0000256" key="8">
    <source>
        <dbReference type="SAM" id="MobiDB-lite"/>
    </source>
</evidence>
<dbReference type="EC" id="3.6.4.13" evidence="1"/>
<evidence type="ECO:0000256" key="4">
    <source>
        <dbReference type="ARBA" id="ARBA00022806"/>
    </source>
</evidence>
<feature type="compositionally biased region" description="Low complexity" evidence="8">
    <location>
        <begin position="16"/>
        <end position="53"/>
    </location>
</feature>